<feature type="domain" description="HTH LytTR-type" evidence="5">
    <location>
        <begin position="137"/>
        <end position="241"/>
    </location>
</feature>
<dbReference type="GO" id="GO:0000156">
    <property type="term" value="F:phosphorelay response regulator activity"/>
    <property type="evidence" value="ECO:0007669"/>
    <property type="project" value="TreeGrafter"/>
</dbReference>
<dbReference type="InterPro" id="IPR007492">
    <property type="entry name" value="LytTR_DNA-bd_dom"/>
</dbReference>
<evidence type="ECO:0000313" key="6">
    <source>
        <dbReference type="EMBL" id="PAU82256.1"/>
    </source>
</evidence>
<dbReference type="PANTHER" id="PTHR48111">
    <property type="entry name" value="REGULATOR OF RPOS"/>
    <property type="match status" value="1"/>
</dbReference>
<keyword evidence="7" id="KW-1185">Reference proteome</keyword>
<dbReference type="PROSITE" id="PS50110">
    <property type="entry name" value="RESPONSE_REGULATORY"/>
    <property type="match status" value="1"/>
</dbReference>
<dbReference type="Pfam" id="PF00072">
    <property type="entry name" value="Response_reg"/>
    <property type="match status" value="1"/>
</dbReference>
<dbReference type="Gene3D" id="3.40.50.2300">
    <property type="match status" value="1"/>
</dbReference>
<dbReference type="GO" id="GO:0005829">
    <property type="term" value="C:cytosol"/>
    <property type="evidence" value="ECO:0007669"/>
    <property type="project" value="TreeGrafter"/>
</dbReference>
<dbReference type="GO" id="GO:0006355">
    <property type="term" value="P:regulation of DNA-templated transcription"/>
    <property type="evidence" value="ECO:0007669"/>
    <property type="project" value="TreeGrafter"/>
</dbReference>
<feature type="modified residue" description="4-aspartylphosphate" evidence="3">
    <location>
        <position position="56"/>
    </location>
</feature>
<protein>
    <submittedName>
        <fullName evidence="6">DNA-binding response regulator</fullName>
    </submittedName>
</protein>
<dbReference type="GO" id="GO:0032993">
    <property type="term" value="C:protein-DNA complex"/>
    <property type="evidence" value="ECO:0007669"/>
    <property type="project" value="TreeGrafter"/>
</dbReference>
<feature type="domain" description="Response regulatory" evidence="4">
    <location>
        <begin position="5"/>
        <end position="119"/>
    </location>
</feature>
<evidence type="ECO:0000313" key="7">
    <source>
        <dbReference type="Proteomes" id="UP000218896"/>
    </source>
</evidence>
<evidence type="ECO:0000259" key="4">
    <source>
        <dbReference type="PROSITE" id="PS50110"/>
    </source>
</evidence>
<sequence>MTEHRVLIVDDEAPARDRLRRLLEAMEDCRVCAEAGNGTEALEKAAEHRPDIVLMDVRMPGMDGMDAARELTAQATPPAVIFCTAYDDYALSAFRVDATDYLVKPVRREALASALTRAGRVNRPQSRQFAPQDNPAIVVRNQAGVERVELDRLYYASADNKYVTLVHDRGETLCDYSLRELEQAHGEHLLRIHRHTLVNRRYLEALTRTQSGHLAQLSDPAGTRLRVSRRHATGVRDYLES</sequence>
<dbReference type="Gene3D" id="2.40.50.1020">
    <property type="entry name" value="LytTr DNA-binding domain"/>
    <property type="match status" value="1"/>
</dbReference>
<organism evidence="6 7">
    <name type="scientific">Halovibrio salipaludis</name>
    <dbReference type="NCBI Taxonomy" id="2032626"/>
    <lineage>
        <taxon>Bacteria</taxon>
        <taxon>Pseudomonadati</taxon>
        <taxon>Pseudomonadota</taxon>
        <taxon>Gammaproteobacteria</taxon>
        <taxon>Oceanospirillales</taxon>
        <taxon>Halomonadaceae</taxon>
        <taxon>Halovibrio</taxon>
    </lineage>
</organism>
<gene>
    <name evidence="6" type="ORF">CK501_03680</name>
</gene>
<dbReference type="GO" id="GO:0000976">
    <property type="term" value="F:transcription cis-regulatory region binding"/>
    <property type="evidence" value="ECO:0007669"/>
    <property type="project" value="TreeGrafter"/>
</dbReference>
<evidence type="ECO:0000256" key="3">
    <source>
        <dbReference type="PROSITE-ProRule" id="PRU00169"/>
    </source>
</evidence>
<keyword evidence="2 6" id="KW-0238">DNA-binding</keyword>
<dbReference type="PANTHER" id="PTHR48111:SF3">
    <property type="entry name" value="TRANSCRIPTIONAL REGULATORY PROTEIN BTSR"/>
    <property type="match status" value="1"/>
</dbReference>
<accession>A0A2A2F9Z2</accession>
<dbReference type="SUPFAM" id="SSF52172">
    <property type="entry name" value="CheY-like"/>
    <property type="match status" value="1"/>
</dbReference>
<dbReference type="SMART" id="SM00448">
    <property type="entry name" value="REC"/>
    <property type="match status" value="1"/>
</dbReference>
<comment type="caution">
    <text evidence="6">The sequence shown here is derived from an EMBL/GenBank/DDBJ whole genome shotgun (WGS) entry which is preliminary data.</text>
</comment>
<dbReference type="RefSeq" id="WP_095616350.1">
    <property type="nucleotide sequence ID" value="NZ_NSKD01000001.1"/>
</dbReference>
<name>A0A2A2F9Z2_9GAMM</name>
<keyword evidence="1" id="KW-0902">Two-component regulatory system</keyword>
<dbReference type="InterPro" id="IPR001789">
    <property type="entry name" value="Sig_transdc_resp-reg_receiver"/>
</dbReference>
<dbReference type="Pfam" id="PF04397">
    <property type="entry name" value="LytTR"/>
    <property type="match status" value="1"/>
</dbReference>
<dbReference type="EMBL" id="NSKD01000001">
    <property type="protein sequence ID" value="PAU82256.1"/>
    <property type="molecule type" value="Genomic_DNA"/>
</dbReference>
<evidence type="ECO:0000256" key="2">
    <source>
        <dbReference type="ARBA" id="ARBA00023125"/>
    </source>
</evidence>
<reference evidence="6 7" key="1">
    <citation type="submission" date="2017-08" db="EMBL/GenBank/DDBJ databases">
        <title>Halovibrio sewagensis sp. nov., isolated from wastewater of high salinity.</title>
        <authorList>
            <person name="Dong X."/>
            <person name="Zhang G."/>
        </authorList>
    </citation>
    <scope>NUCLEOTIDE SEQUENCE [LARGE SCALE GENOMIC DNA]</scope>
    <source>
        <strain evidence="6 7">YL5-2</strain>
    </source>
</reference>
<dbReference type="SMART" id="SM00850">
    <property type="entry name" value="LytTR"/>
    <property type="match status" value="1"/>
</dbReference>
<evidence type="ECO:0000259" key="5">
    <source>
        <dbReference type="PROSITE" id="PS50930"/>
    </source>
</evidence>
<dbReference type="InterPro" id="IPR011006">
    <property type="entry name" value="CheY-like_superfamily"/>
</dbReference>
<dbReference type="Proteomes" id="UP000218896">
    <property type="component" value="Unassembled WGS sequence"/>
</dbReference>
<proteinExistence type="predicted"/>
<dbReference type="InterPro" id="IPR039420">
    <property type="entry name" value="WalR-like"/>
</dbReference>
<dbReference type="OrthoDB" id="236568at2"/>
<keyword evidence="3" id="KW-0597">Phosphoprotein</keyword>
<evidence type="ECO:0000256" key="1">
    <source>
        <dbReference type="ARBA" id="ARBA00023012"/>
    </source>
</evidence>
<dbReference type="AlphaFoldDB" id="A0A2A2F9Z2"/>
<dbReference type="PROSITE" id="PS50930">
    <property type="entry name" value="HTH_LYTTR"/>
    <property type="match status" value="1"/>
</dbReference>